<dbReference type="AlphaFoldDB" id="A0A8S1LI14"/>
<organism evidence="1 2">
    <name type="scientific">Paramecium sonneborni</name>
    <dbReference type="NCBI Taxonomy" id="65129"/>
    <lineage>
        <taxon>Eukaryota</taxon>
        <taxon>Sar</taxon>
        <taxon>Alveolata</taxon>
        <taxon>Ciliophora</taxon>
        <taxon>Intramacronucleata</taxon>
        <taxon>Oligohymenophorea</taxon>
        <taxon>Peniculida</taxon>
        <taxon>Parameciidae</taxon>
        <taxon>Paramecium</taxon>
    </lineage>
</organism>
<protein>
    <submittedName>
        <fullName evidence="1">Uncharacterized protein</fullName>
    </submittedName>
</protein>
<reference evidence="1" key="1">
    <citation type="submission" date="2021-01" db="EMBL/GenBank/DDBJ databases">
        <authorList>
            <consortium name="Genoscope - CEA"/>
            <person name="William W."/>
        </authorList>
    </citation>
    <scope>NUCLEOTIDE SEQUENCE</scope>
</reference>
<name>A0A8S1LI14_9CILI</name>
<dbReference type="EMBL" id="CAJJDN010000019">
    <property type="protein sequence ID" value="CAD8064396.1"/>
    <property type="molecule type" value="Genomic_DNA"/>
</dbReference>
<evidence type="ECO:0000313" key="2">
    <source>
        <dbReference type="Proteomes" id="UP000692954"/>
    </source>
</evidence>
<sequence>MKTHKNIILEYKFIFMFKQLFDDLTQGKYYNTTLIHQDYIRVKNLWFNKTLGLYLDSDDLEVFSINLISDYKPLFLLKVTKMTTGLIVVNMINNQNLCEIEGQCQLNQFQCKQHLSFQQYLIKVK</sequence>
<dbReference type="Proteomes" id="UP000692954">
    <property type="component" value="Unassembled WGS sequence"/>
</dbReference>
<gene>
    <name evidence="1" type="ORF">PSON_ATCC_30995.1.T0190094</name>
</gene>
<evidence type="ECO:0000313" key="1">
    <source>
        <dbReference type="EMBL" id="CAD8064396.1"/>
    </source>
</evidence>
<proteinExistence type="predicted"/>
<comment type="caution">
    <text evidence="1">The sequence shown here is derived from an EMBL/GenBank/DDBJ whole genome shotgun (WGS) entry which is preliminary data.</text>
</comment>
<accession>A0A8S1LI14</accession>
<keyword evidence="2" id="KW-1185">Reference proteome</keyword>